<reference evidence="1 2" key="1">
    <citation type="submission" date="2021-01" db="EMBL/GenBank/DDBJ databases">
        <title>Whole genome shotgun sequence of Actinoplanes palleronii NBRC 14916.</title>
        <authorList>
            <person name="Komaki H."/>
            <person name="Tamura T."/>
        </authorList>
    </citation>
    <scope>NUCLEOTIDE SEQUENCE [LARGE SCALE GENOMIC DNA]</scope>
    <source>
        <strain evidence="1 2">NBRC 14916</strain>
    </source>
</reference>
<dbReference type="EMBL" id="BOMS01000009">
    <property type="protein sequence ID" value="GIE64518.1"/>
    <property type="molecule type" value="Genomic_DNA"/>
</dbReference>
<comment type="caution">
    <text evidence="1">The sequence shown here is derived from an EMBL/GenBank/DDBJ whole genome shotgun (WGS) entry which is preliminary data.</text>
</comment>
<evidence type="ECO:0000313" key="2">
    <source>
        <dbReference type="Proteomes" id="UP000624709"/>
    </source>
</evidence>
<proteinExistence type="predicted"/>
<sequence>MLLPGRKLRLVLTVSLPKEVEVGAEAGRSDPGNPLWLLRAVRRLVRFFHPKGYGVKVPP</sequence>
<name>A0ABQ4B1H4_9ACTN</name>
<dbReference type="Proteomes" id="UP000624709">
    <property type="component" value="Unassembled WGS sequence"/>
</dbReference>
<accession>A0ABQ4B1H4</accession>
<evidence type="ECO:0008006" key="3">
    <source>
        <dbReference type="Google" id="ProtNLM"/>
    </source>
</evidence>
<keyword evidence="2" id="KW-1185">Reference proteome</keyword>
<organism evidence="1 2">
    <name type="scientific">Actinoplanes palleronii</name>
    <dbReference type="NCBI Taxonomy" id="113570"/>
    <lineage>
        <taxon>Bacteria</taxon>
        <taxon>Bacillati</taxon>
        <taxon>Actinomycetota</taxon>
        <taxon>Actinomycetes</taxon>
        <taxon>Micromonosporales</taxon>
        <taxon>Micromonosporaceae</taxon>
        <taxon>Actinoplanes</taxon>
    </lineage>
</organism>
<evidence type="ECO:0000313" key="1">
    <source>
        <dbReference type="EMBL" id="GIE64518.1"/>
    </source>
</evidence>
<gene>
    <name evidence="1" type="ORF">Apa02nite_006260</name>
</gene>
<protein>
    <recommendedName>
        <fullName evidence="3">Transposase</fullName>
    </recommendedName>
</protein>